<dbReference type="KEGG" id="pdv:FFU37_12375"/>
<evidence type="ECO:0000313" key="1">
    <source>
        <dbReference type="EMBL" id="QCU76101.1"/>
    </source>
</evidence>
<sequence length="61" mass="6948">MFIIYAKLARVKSAALNYLSLTPASKYKYLLKLKAVQLLSNTLLNKDIYEALTIACINTYF</sequence>
<evidence type="ECO:0000313" key="2">
    <source>
        <dbReference type="Proteomes" id="UP000310065"/>
    </source>
</evidence>
<dbReference type="AlphaFoldDB" id="A0A4P9J532"/>
<dbReference type="EMBL" id="CP040558">
    <property type="protein sequence ID" value="QCU76101.1"/>
    <property type="molecule type" value="Genomic_DNA"/>
</dbReference>
<proteinExistence type="predicted"/>
<accession>A0A4P9J532</accession>
<dbReference type="Proteomes" id="UP000310065">
    <property type="component" value="Chromosome L1"/>
</dbReference>
<reference evidence="1 2" key="1">
    <citation type="submission" date="2019-05" db="EMBL/GenBank/DDBJ databases">
        <title>Complete genome sequence of Pseudoalteromonas sp. 16-SW-7(T) isolated from the Okhotsk Sea, Russia.</title>
        <authorList>
            <person name="Nguyen T.H."/>
            <person name="Nedashkovskaya O.I."/>
            <person name="Kim S.-G."/>
        </authorList>
    </citation>
    <scope>NUCLEOTIDE SEQUENCE [LARGE SCALE GENOMIC DNA]</scope>
    <source>
        <strain evidence="1 2">16-SW-7</strain>
    </source>
</reference>
<protein>
    <submittedName>
        <fullName evidence="1">Uncharacterized protein</fullName>
    </submittedName>
</protein>
<organism evidence="1 2">
    <name type="scientific">Pseudoalteromonas distincta</name>
    <dbReference type="NCBI Taxonomy" id="77608"/>
    <lineage>
        <taxon>Bacteria</taxon>
        <taxon>Pseudomonadati</taxon>
        <taxon>Pseudomonadota</taxon>
        <taxon>Gammaproteobacteria</taxon>
        <taxon>Alteromonadales</taxon>
        <taxon>Pseudoalteromonadaceae</taxon>
        <taxon>Pseudoalteromonas</taxon>
    </lineage>
</organism>
<gene>
    <name evidence="1" type="ORF">FFU37_12375</name>
</gene>
<name>A0A4P9J532_9GAMM</name>